<sequence>MTFSGTPANNEAAAESATSQRLRGGRRFAAASPRAVIRGESPTPTGGAIVDWLRFSFLPEGAFSHSVELLNRYFALWFDFPIHIQTAKIGFRGYQSSLEIMAFLNGESIRLGLIAMGGEHVGGTMLVDLSGTGCAVVSDWQAVYATMQDLDAKITRCDLAVDFLEGEYTIDQIDDMYFAGEFNSGGRIPKRRALESGDINCPQGGGRTVEIGRRQNGKMVRAYEKGRQLGNQNSNWLRIEVELHNRDRVIPHDIVLKKSEYFSGSHKALASFIDAAAAKIKTQQVQHETSVEIMTGHMVTSYGKLIDQLMLKHDNDAAAIISQIRVKGIPNRLQKTALATHVNTSHAPDVFEKMRQ</sequence>
<reference evidence="3 4" key="1">
    <citation type="submission" date="2020-08" db="EMBL/GenBank/DDBJ databases">
        <title>Novel species isolated from subtropical streams in China.</title>
        <authorList>
            <person name="Lu H."/>
        </authorList>
    </citation>
    <scope>NUCLEOTIDE SEQUENCE [LARGE SCALE GENOMIC DNA]</scope>
    <source>
        <strain evidence="3 4">CY18W</strain>
    </source>
</reference>
<dbReference type="GO" id="GO:0003743">
    <property type="term" value="F:translation initiation factor activity"/>
    <property type="evidence" value="ECO:0007669"/>
    <property type="project" value="UniProtKB-KW"/>
</dbReference>
<comment type="caution">
    <text evidence="3">The sequence shown here is derived from an EMBL/GenBank/DDBJ whole genome shotgun (WGS) entry which is preliminary data.</text>
</comment>
<accession>A0ABR6ZML5</accession>
<keyword evidence="3" id="KW-0648">Protein biosynthesis</keyword>
<gene>
    <name evidence="3" type="ORF">H8L32_06465</name>
</gene>
<feature type="region of interest" description="Disordered" evidence="1">
    <location>
        <begin position="1"/>
        <end position="26"/>
    </location>
</feature>
<protein>
    <submittedName>
        <fullName evidence="3">Replication initiation factor domain-containing protein</fullName>
    </submittedName>
</protein>
<evidence type="ECO:0000313" key="4">
    <source>
        <dbReference type="Proteomes" id="UP000650424"/>
    </source>
</evidence>
<evidence type="ECO:0000256" key="1">
    <source>
        <dbReference type="SAM" id="MobiDB-lite"/>
    </source>
</evidence>
<keyword evidence="4" id="KW-1185">Reference proteome</keyword>
<feature type="compositionally biased region" description="Low complexity" evidence="1">
    <location>
        <begin position="1"/>
        <end position="19"/>
    </location>
</feature>
<evidence type="ECO:0000313" key="3">
    <source>
        <dbReference type="EMBL" id="MBC3917112.1"/>
    </source>
</evidence>
<dbReference type="EMBL" id="JACOGF010000003">
    <property type="protein sequence ID" value="MBC3917112.1"/>
    <property type="molecule type" value="Genomic_DNA"/>
</dbReference>
<keyword evidence="3" id="KW-0396">Initiation factor</keyword>
<dbReference type="RefSeq" id="WP_186946371.1">
    <property type="nucleotide sequence ID" value="NZ_JACOGF010000003.1"/>
</dbReference>
<dbReference type="Proteomes" id="UP000650424">
    <property type="component" value="Unassembled WGS sequence"/>
</dbReference>
<feature type="domain" description="Replication initiation protein-like C-terminal" evidence="2">
    <location>
        <begin position="152"/>
        <end position="282"/>
    </location>
</feature>
<proteinExistence type="predicted"/>
<organism evidence="3 4">
    <name type="scientific">Undibacterium hunanense</name>
    <dbReference type="NCBI Taxonomy" id="2762292"/>
    <lineage>
        <taxon>Bacteria</taxon>
        <taxon>Pseudomonadati</taxon>
        <taxon>Pseudomonadota</taxon>
        <taxon>Betaproteobacteria</taxon>
        <taxon>Burkholderiales</taxon>
        <taxon>Oxalobacteraceae</taxon>
        <taxon>Undibacterium</taxon>
    </lineage>
</organism>
<dbReference type="Pfam" id="PF02486">
    <property type="entry name" value="Rep_trans"/>
    <property type="match status" value="1"/>
</dbReference>
<name>A0ABR6ZML5_9BURK</name>
<dbReference type="InterPro" id="IPR003491">
    <property type="entry name" value="REP-like_C"/>
</dbReference>
<evidence type="ECO:0000259" key="2">
    <source>
        <dbReference type="Pfam" id="PF02486"/>
    </source>
</evidence>